<evidence type="ECO:0000313" key="3">
    <source>
        <dbReference type="Proteomes" id="UP001177744"/>
    </source>
</evidence>
<comment type="caution">
    <text evidence="2">The sequence shown here is derived from an EMBL/GenBank/DDBJ whole genome shotgun (WGS) entry which is preliminary data.</text>
</comment>
<evidence type="ECO:0000313" key="2">
    <source>
        <dbReference type="EMBL" id="KAK1337500.1"/>
    </source>
</evidence>
<protein>
    <submittedName>
        <fullName evidence="2">Uncharacterized protein</fullName>
    </submittedName>
</protein>
<evidence type="ECO:0000256" key="1">
    <source>
        <dbReference type="SAM" id="MobiDB-lite"/>
    </source>
</evidence>
<organism evidence="2 3">
    <name type="scientific">Cnephaeus nilssonii</name>
    <name type="common">Northern bat</name>
    <name type="synonym">Eptesicus nilssonii</name>
    <dbReference type="NCBI Taxonomy" id="3371016"/>
    <lineage>
        <taxon>Eukaryota</taxon>
        <taxon>Metazoa</taxon>
        <taxon>Chordata</taxon>
        <taxon>Craniata</taxon>
        <taxon>Vertebrata</taxon>
        <taxon>Euteleostomi</taxon>
        <taxon>Mammalia</taxon>
        <taxon>Eutheria</taxon>
        <taxon>Laurasiatheria</taxon>
        <taxon>Chiroptera</taxon>
        <taxon>Yangochiroptera</taxon>
        <taxon>Vespertilionidae</taxon>
        <taxon>Cnephaeus</taxon>
    </lineage>
</organism>
<feature type="region of interest" description="Disordered" evidence="1">
    <location>
        <begin position="142"/>
        <end position="161"/>
    </location>
</feature>
<sequence length="161" mass="17600">MYLGCGHIPSRGWRCPQPQDGSAQSPRPRRGGRRVEQPGGWPGCSTCLPPESHSPLSPPDAQGQPKMQASLQWQLPSHPGPARGTGKPQMVASQMPRATRGSDRRGSRMKDHLEAVIMSKSESPKEPEQLQKLFIGGLSFETTDESRGAILSHGDRSRTVW</sequence>
<name>A0AA40LLJ6_CNENI</name>
<dbReference type="Proteomes" id="UP001177744">
    <property type="component" value="Unassembled WGS sequence"/>
</dbReference>
<gene>
    <name evidence="2" type="ORF">QTO34_002129</name>
</gene>
<dbReference type="AlphaFoldDB" id="A0AA40LLJ6"/>
<proteinExistence type="predicted"/>
<reference evidence="2" key="1">
    <citation type="submission" date="2023-06" db="EMBL/GenBank/DDBJ databases">
        <title>Reference genome for the Northern bat (Eptesicus nilssonii), a most northern bat species.</title>
        <authorList>
            <person name="Laine V.N."/>
            <person name="Pulliainen A.T."/>
            <person name="Lilley T.M."/>
        </authorList>
    </citation>
    <scope>NUCLEOTIDE SEQUENCE</scope>
    <source>
        <strain evidence="2">BLF_Eptnil</strain>
        <tissue evidence="2">Kidney</tissue>
    </source>
</reference>
<keyword evidence="3" id="KW-1185">Reference proteome</keyword>
<accession>A0AA40LLJ6</accession>
<feature type="region of interest" description="Disordered" evidence="1">
    <location>
        <begin position="1"/>
        <end position="108"/>
    </location>
</feature>
<feature type="compositionally biased region" description="Polar residues" evidence="1">
    <location>
        <begin position="65"/>
        <end position="75"/>
    </location>
</feature>
<dbReference type="EMBL" id="JAULJE010000011">
    <property type="protein sequence ID" value="KAK1337500.1"/>
    <property type="molecule type" value="Genomic_DNA"/>
</dbReference>